<feature type="repeat" description="TPR" evidence="1">
    <location>
        <begin position="447"/>
        <end position="480"/>
    </location>
</feature>
<dbReference type="PROSITE" id="PS00108">
    <property type="entry name" value="PROTEIN_KINASE_ST"/>
    <property type="match status" value="1"/>
</dbReference>
<evidence type="ECO:0000313" key="5">
    <source>
        <dbReference type="Proteomes" id="UP000636010"/>
    </source>
</evidence>
<name>A0ABQ1MGR6_9BACT</name>
<dbReference type="PROSITE" id="PS50005">
    <property type="entry name" value="TPR"/>
    <property type="match status" value="1"/>
</dbReference>
<organism evidence="4 5">
    <name type="scientific">Marivirga lumbricoides</name>
    <dbReference type="NCBI Taxonomy" id="1046115"/>
    <lineage>
        <taxon>Bacteria</taxon>
        <taxon>Pseudomonadati</taxon>
        <taxon>Bacteroidota</taxon>
        <taxon>Cytophagia</taxon>
        <taxon>Cytophagales</taxon>
        <taxon>Marivirgaceae</taxon>
        <taxon>Marivirga</taxon>
    </lineage>
</organism>
<dbReference type="Gene3D" id="1.25.40.10">
    <property type="entry name" value="Tetratricopeptide repeat domain"/>
    <property type="match status" value="2"/>
</dbReference>
<keyword evidence="2" id="KW-1133">Transmembrane helix</keyword>
<dbReference type="InterPro" id="IPR019734">
    <property type="entry name" value="TPR_rpt"/>
</dbReference>
<dbReference type="InterPro" id="IPR000719">
    <property type="entry name" value="Prot_kinase_dom"/>
</dbReference>
<dbReference type="EMBL" id="BMEC01000008">
    <property type="protein sequence ID" value="GGC40531.1"/>
    <property type="molecule type" value="Genomic_DNA"/>
</dbReference>
<dbReference type="Proteomes" id="UP000636010">
    <property type="component" value="Unassembled WGS sequence"/>
</dbReference>
<dbReference type="InterPro" id="IPR053235">
    <property type="entry name" value="Ser_Thr_kinase"/>
</dbReference>
<comment type="caution">
    <text evidence="4">The sequence shown here is derived from an EMBL/GenBank/DDBJ whole genome shotgun (WGS) entry which is preliminary data.</text>
</comment>
<dbReference type="Gene3D" id="3.30.200.20">
    <property type="entry name" value="Phosphorylase Kinase, domain 1"/>
    <property type="match status" value="1"/>
</dbReference>
<sequence>MDYNWSQLEEIFFECLKIPASERKDYISKQAGGNQALKETLLSMLANAGDEEKFFNNLQGGIANALSTRSNLEIFSEGDILGKYKIQSLLDKGGMGQVYLAHRNDGQYEQKVAIKCFSNPELKHQYLQNFRQEQQFLASLNHPNIVHILDAGLTEQGIAYIIMDYVEGLSIDKYFEQNPQTSKEKLLVFLKVCETIQFAHSQLILHLDIKPNNILIKKEGDIKLLDFGIAQKVGHLSQGSSFIATPGYASPEQLQQKNISVTSDIYQLGILLHIILTNKMPFKKDEEAIESRKPEIDWKKIDPELISIIERCLKDKPEARYQSVNQLISEVDNYLKGFPVKDYSNSWPYRTSKYIKRNKLTSGLLVLLFFSLLIGILVSNYQAKLARKQTTIAELSAEKSERISEFLISIFESANPELSGTDKISVEKVLAESVNKIQFYSDDPLKAELLLVLGTTYSKIGNYNAADTLLSQAISLFQKGYFTEMENFLLAYYELSKSQMYNSLLKESIHTAETGIALASSLRREPSSALGLLHLQYALANMEAGNIAGADSVFNISLPLFKNHFNASQLAEAYNVKGSIANYKGLTDSSIHYLTTALSLLKNSTDQVFYLTVSENLASCYRQNNEPEKALAIKKETIEITKEIYGTHHLEYIKSANGLGLIYKDIDSLELAHLYLSEAVKLTVELLGEKTLAYVSSAGNLALVFFKMEMYDEAEHLAEKANTNALLLGGKKHPFYLWSLGIYAEALYKNNKLAKARAAFVKALSLQKSVLGEDHPWYQKANKIYNEMLQN</sequence>
<evidence type="ECO:0000313" key="4">
    <source>
        <dbReference type="EMBL" id="GGC40531.1"/>
    </source>
</evidence>
<accession>A0ABQ1MGR6</accession>
<dbReference type="SMART" id="SM00028">
    <property type="entry name" value="TPR"/>
    <property type="match status" value="4"/>
</dbReference>
<dbReference type="CDD" id="cd14014">
    <property type="entry name" value="STKc_PknB_like"/>
    <property type="match status" value="1"/>
</dbReference>
<keyword evidence="1" id="KW-0802">TPR repeat</keyword>
<dbReference type="InterPro" id="IPR011990">
    <property type="entry name" value="TPR-like_helical_dom_sf"/>
</dbReference>
<protein>
    <recommendedName>
        <fullName evidence="3">Protein kinase domain-containing protein</fullName>
    </recommendedName>
</protein>
<gene>
    <name evidence="4" type="ORF">GCM10011506_27640</name>
</gene>
<feature type="transmembrane region" description="Helical" evidence="2">
    <location>
        <begin position="360"/>
        <end position="381"/>
    </location>
</feature>
<keyword evidence="5" id="KW-1185">Reference proteome</keyword>
<dbReference type="SUPFAM" id="SSF56112">
    <property type="entry name" value="Protein kinase-like (PK-like)"/>
    <property type="match status" value="1"/>
</dbReference>
<keyword evidence="2" id="KW-0472">Membrane</keyword>
<dbReference type="RefSeq" id="WP_188464428.1">
    <property type="nucleotide sequence ID" value="NZ_BAABHU010000008.1"/>
</dbReference>
<feature type="domain" description="Protein kinase" evidence="3">
    <location>
        <begin position="84"/>
        <end position="335"/>
    </location>
</feature>
<evidence type="ECO:0000256" key="2">
    <source>
        <dbReference type="SAM" id="Phobius"/>
    </source>
</evidence>
<dbReference type="Gene3D" id="1.10.510.10">
    <property type="entry name" value="Transferase(Phosphotransferase) domain 1"/>
    <property type="match status" value="1"/>
</dbReference>
<dbReference type="Pfam" id="PF13424">
    <property type="entry name" value="TPR_12"/>
    <property type="match status" value="2"/>
</dbReference>
<evidence type="ECO:0000256" key="1">
    <source>
        <dbReference type="PROSITE-ProRule" id="PRU00339"/>
    </source>
</evidence>
<proteinExistence type="predicted"/>
<keyword evidence="2" id="KW-0812">Transmembrane</keyword>
<dbReference type="InterPro" id="IPR011009">
    <property type="entry name" value="Kinase-like_dom_sf"/>
</dbReference>
<dbReference type="InterPro" id="IPR008271">
    <property type="entry name" value="Ser/Thr_kinase_AS"/>
</dbReference>
<dbReference type="Pfam" id="PF13181">
    <property type="entry name" value="TPR_8"/>
    <property type="match status" value="1"/>
</dbReference>
<dbReference type="SMART" id="SM00220">
    <property type="entry name" value="S_TKc"/>
    <property type="match status" value="1"/>
</dbReference>
<reference evidence="5" key="1">
    <citation type="journal article" date="2019" name="Int. J. Syst. Evol. Microbiol.">
        <title>The Global Catalogue of Microorganisms (GCM) 10K type strain sequencing project: providing services to taxonomists for standard genome sequencing and annotation.</title>
        <authorList>
            <consortium name="The Broad Institute Genomics Platform"/>
            <consortium name="The Broad Institute Genome Sequencing Center for Infectious Disease"/>
            <person name="Wu L."/>
            <person name="Ma J."/>
        </authorList>
    </citation>
    <scope>NUCLEOTIDE SEQUENCE [LARGE SCALE GENOMIC DNA]</scope>
    <source>
        <strain evidence="5">CGMCC 1.10832</strain>
    </source>
</reference>
<dbReference type="PROSITE" id="PS50011">
    <property type="entry name" value="PROTEIN_KINASE_DOM"/>
    <property type="match status" value="1"/>
</dbReference>
<dbReference type="SUPFAM" id="SSF48452">
    <property type="entry name" value="TPR-like"/>
    <property type="match status" value="3"/>
</dbReference>
<dbReference type="PANTHER" id="PTHR24361">
    <property type="entry name" value="MITOGEN-ACTIVATED KINASE KINASE KINASE"/>
    <property type="match status" value="1"/>
</dbReference>
<evidence type="ECO:0000259" key="3">
    <source>
        <dbReference type="PROSITE" id="PS50011"/>
    </source>
</evidence>
<dbReference type="Pfam" id="PF00069">
    <property type="entry name" value="Pkinase"/>
    <property type="match status" value="1"/>
</dbReference>